<gene>
    <name evidence="1" type="ORF">MENTE1834_LOCUS37764</name>
</gene>
<dbReference type="Proteomes" id="UP001497535">
    <property type="component" value="Unassembled WGS sequence"/>
</dbReference>
<name>A0ACB1AFH6_MELEN</name>
<evidence type="ECO:0000313" key="1">
    <source>
        <dbReference type="EMBL" id="CAK5090003.1"/>
    </source>
</evidence>
<sequence length="206" mass="23488">MAILPFVVGSLHNDLKLNINSNKVLIIGLGGGSLDMFWHKRFPWLNITIFEINPNVVKLTEKWFDTANDDTRHVFVQDGILAFNGKLNIEKGRKAVNNNDSQLYDAIVIDACDPIKNASIKNKNKKQQETDFQQQMPCPSSNLISPAFLGLIKRKLTLKGVAIFNLLPLENEEVNVKRFVQRRLAAHFPTCIRYKMAKQSNSWFSF</sequence>
<organism evidence="1 2">
    <name type="scientific">Meloidogyne enterolobii</name>
    <name type="common">Root-knot nematode worm</name>
    <name type="synonym">Meloidogyne mayaguensis</name>
    <dbReference type="NCBI Taxonomy" id="390850"/>
    <lineage>
        <taxon>Eukaryota</taxon>
        <taxon>Metazoa</taxon>
        <taxon>Ecdysozoa</taxon>
        <taxon>Nematoda</taxon>
        <taxon>Chromadorea</taxon>
        <taxon>Rhabditida</taxon>
        <taxon>Tylenchina</taxon>
        <taxon>Tylenchomorpha</taxon>
        <taxon>Tylenchoidea</taxon>
        <taxon>Meloidogynidae</taxon>
        <taxon>Meloidogyninae</taxon>
        <taxon>Meloidogyne</taxon>
    </lineage>
</organism>
<keyword evidence="2" id="KW-1185">Reference proteome</keyword>
<protein>
    <submittedName>
        <fullName evidence="1">Uncharacterized protein</fullName>
    </submittedName>
</protein>
<proteinExistence type="predicted"/>
<reference evidence="1" key="1">
    <citation type="submission" date="2023-11" db="EMBL/GenBank/DDBJ databases">
        <authorList>
            <person name="Poullet M."/>
        </authorList>
    </citation>
    <scope>NUCLEOTIDE SEQUENCE</scope>
    <source>
        <strain evidence="1">E1834</strain>
    </source>
</reference>
<accession>A0ACB1AFH6</accession>
<comment type="caution">
    <text evidence="1">The sequence shown here is derived from an EMBL/GenBank/DDBJ whole genome shotgun (WGS) entry which is preliminary data.</text>
</comment>
<dbReference type="EMBL" id="CAVMJV010000080">
    <property type="protein sequence ID" value="CAK5090003.1"/>
    <property type="molecule type" value="Genomic_DNA"/>
</dbReference>
<evidence type="ECO:0000313" key="2">
    <source>
        <dbReference type="Proteomes" id="UP001497535"/>
    </source>
</evidence>